<dbReference type="InterPro" id="IPR027417">
    <property type="entry name" value="P-loop_NTPase"/>
</dbReference>
<evidence type="ECO:0000313" key="8">
    <source>
        <dbReference type="EMBL" id="ADX45950.1"/>
    </source>
</evidence>
<dbReference type="HOGENOM" id="CLU_000604_92_0_4"/>
<dbReference type="Gene3D" id="3.40.50.300">
    <property type="entry name" value="P-loop containing nucleotide triphosphate hydrolases"/>
    <property type="match status" value="2"/>
</dbReference>
<dbReference type="GO" id="GO:0005524">
    <property type="term" value="F:ATP binding"/>
    <property type="evidence" value="ECO:0007669"/>
    <property type="project" value="UniProtKB-KW"/>
</dbReference>
<keyword evidence="8" id="KW-0378">Hydrolase</keyword>
<dbReference type="KEGG" id="aaa:Acav_2036"/>
<evidence type="ECO:0000256" key="3">
    <source>
        <dbReference type="ARBA" id="ARBA00022597"/>
    </source>
</evidence>
<dbReference type="InterPro" id="IPR050107">
    <property type="entry name" value="ABC_carbohydrate_import_ATPase"/>
</dbReference>
<dbReference type="SUPFAM" id="SSF52540">
    <property type="entry name" value="P-loop containing nucleoside triphosphate hydrolases"/>
    <property type="match status" value="3"/>
</dbReference>
<dbReference type="CDD" id="cd03216">
    <property type="entry name" value="ABC_Carb_Monos_I"/>
    <property type="match status" value="1"/>
</dbReference>
<dbReference type="InterPro" id="IPR003593">
    <property type="entry name" value="AAA+_ATPase"/>
</dbReference>
<dbReference type="PROSITE" id="PS50893">
    <property type="entry name" value="ABC_TRANSPORTER_2"/>
    <property type="match status" value="2"/>
</dbReference>
<dbReference type="InterPro" id="IPR003439">
    <property type="entry name" value="ABC_transporter-like_ATP-bd"/>
</dbReference>
<keyword evidence="2" id="KW-1003">Cell membrane</keyword>
<reference evidence="8" key="1">
    <citation type="submission" date="2011-02" db="EMBL/GenBank/DDBJ databases">
        <title>Complete sequence of Acidovorax avenae subsp. avenae ATCC 19860.</title>
        <authorList>
            <consortium name="US DOE Joint Genome Institute"/>
            <person name="Lucas S."/>
            <person name="Copeland A."/>
            <person name="Lapidus A."/>
            <person name="Cheng J.-F."/>
            <person name="Goodwin L."/>
            <person name="Pitluck S."/>
            <person name="Chertkov O."/>
            <person name="Held B."/>
            <person name="Detter J.C."/>
            <person name="Han C."/>
            <person name="Tapia R."/>
            <person name="Land M."/>
            <person name="Hauser L."/>
            <person name="Kyrpides N."/>
            <person name="Ivanova N."/>
            <person name="Ovchinnikova G."/>
            <person name="Pagani I."/>
            <person name="Gordon S."/>
            <person name="Woyke T."/>
        </authorList>
    </citation>
    <scope>NUCLEOTIDE SEQUENCE</scope>
    <source>
        <strain evidence="8">ATCC 19860</strain>
    </source>
</reference>
<keyword evidence="5" id="KW-0547">Nucleotide-binding</keyword>
<dbReference type="PANTHER" id="PTHR43790">
    <property type="entry name" value="CARBOHYDRATE TRANSPORT ATP-BINDING PROTEIN MG119-RELATED"/>
    <property type="match status" value="1"/>
</dbReference>
<organism evidence="8 9">
    <name type="scientific">Paracidovorax avenae (strain ATCC 19860 / DSM 7227 / CCUG 15838 / JCM 20985 / LMG 2117 / NCPPB 1011)</name>
    <name type="common">Acidovorax avenae</name>
    <dbReference type="NCBI Taxonomy" id="643561"/>
    <lineage>
        <taxon>Bacteria</taxon>
        <taxon>Pseudomonadati</taxon>
        <taxon>Pseudomonadota</taxon>
        <taxon>Betaproteobacteria</taxon>
        <taxon>Burkholderiales</taxon>
        <taxon>Comamonadaceae</taxon>
        <taxon>Paracidovorax</taxon>
    </lineage>
</organism>
<evidence type="ECO:0000256" key="5">
    <source>
        <dbReference type="ARBA" id="ARBA00022741"/>
    </source>
</evidence>
<keyword evidence="2" id="KW-0472">Membrane</keyword>
<dbReference type="RefSeq" id="WP_013594466.1">
    <property type="nucleotide sequence ID" value="NC_015138.1"/>
</dbReference>
<dbReference type="AlphaFoldDB" id="F0Q9N5"/>
<evidence type="ECO:0000313" key="9">
    <source>
        <dbReference type="Proteomes" id="UP000002482"/>
    </source>
</evidence>
<protein>
    <submittedName>
        <fullName evidence="8">Monosaccharide-transporting ATPase</fullName>
        <ecNumber evidence="8">3.6.3.17</ecNumber>
    </submittedName>
</protein>
<keyword evidence="1" id="KW-0813">Transport</keyword>
<feature type="domain" description="ABC transporter" evidence="7">
    <location>
        <begin position="14"/>
        <end position="249"/>
    </location>
</feature>
<dbReference type="GO" id="GO:0016887">
    <property type="term" value="F:ATP hydrolysis activity"/>
    <property type="evidence" value="ECO:0007669"/>
    <property type="project" value="InterPro"/>
</dbReference>
<evidence type="ECO:0000256" key="1">
    <source>
        <dbReference type="ARBA" id="ARBA00022448"/>
    </source>
</evidence>
<dbReference type="CDD" id="cd03215">
    <property type="entry name" value="ABC_Carb_Monos_II"/>
    <property type="match status" value="1"/>
</dbReference>
<name>F0Q9N5_PARA1</name>
<evidence type="ECO:0000256" key="2">
    <source>
        <dbReference type="ARBA" id="ARBA00022475"/>
    </source>
</evidence>
<dbReference type="Pfam" id="PF00005">
    <property type="entry name" value="ABC_tran"/>
    <property type="match status" value="2"/>
</dbReference>
<dbReference type="InterPro" id="IPR017871">
    <property type="entry name" value="ABC_transporter-like_CS"/>
</dbReference>
<dbReference type="Proteomes" id="UP000002482">
    <property type="component" value="Chromosome"/>
</dbReference>
<dbReference type="PROSITE" id="PS00211">
    <property type="entry name" value="ABC_TRANSPORTER_1"/>
    <property type="match status" value="2"/>
</dbReference>
<keyword evidence="9" id="KW-1185">Reference proteome</keyword>
<accession>F0Q9N5</accession>
<dbReference type="GeneID" id="34238812"/>
<feature type="domain" description="ABC transporter" evidence="7">
    <location>
        <begin position="265"/>
        <end position="545"/>
    </location>
</feature>
<evidence type="ECO:0000256" key="4">
    <source>
        <dbReference type="ARBA" id="ARBA00022737"/>
    </source>
</evidence>
<keyword evidence="6" id="KW-0067">ATP-binding</keyword>
<dbReference type="EC" id="3.6.3.17" evidence="8"/>
<sequence length="555" mass="58846">MSAPLPAAAPDTVLRLSGITKRFGSLVANDGISLTLARGEVLALLGENGAGKSTLMSILFGHYVADAGSIEAFGRPLPPGQPRAALAAGIGMVHQHFTLADNLSVLDNVLLGSEPLWQPFSRRSAARARLLEVSRRFGLPVVPDARVGDLSVGERQRVEILKALYRGARILILDEPTAVLTPQESEALFATLGQMVAEGLSIIFISHKLGEVLRVSHRVAVLRQGRLVAEAPAQGTTQAQLAQWMVGHAVERAERRPAQHVGDAVCTLDDVHTAGGRDALHGVHLVLRAGEITAIAGVSGNGQVALADVLCGVRVPTRGSALLQGRPLPAQPQRLVAQGVARIPEDRHAVGVVGDLPVWENAVSERLGSRWFSHPWFTAGWIRRRAARQHARRVAETFDVRGGGPDVPARSLSGGNMQKLILGRALLSPDPHDPESPRLIVAHQPTWGLDIGAVTFVQQQLIAPRLIVAHQPTWGLDIGAVTFVQQQLIAARDAGAAVLLISDDLDEVLQLGDRVAVMHGGHLTEALPAGQWTREAIGLAMAGEGTGAGPAQKTP</sequence>
<dbReference type="PANTHER" id="PTHR43790:SF9">
    <property type="entry name" value="GALACTOFURANOSE TRANSPORTER ATP-BINDING PROTEIN YTFR"/>
    <property type="match status" value="1"/>
</dbReference>
<evidence type="ECO:0000259" key="7">
    <source>
        <dbReference type="PROSITE" id="PS50893"/>
    </source>
</evidence>
<dbReference type="EMBL" id="CP002521">
    <property type="protein sequence ID" value="ADX45950.1"/>
    <property type="molecule type" value="Genomic_DNA"/>
</dbReference>
<keyword evidence="4" id="KW-0677">Repeat</keyword>
<gene>
    <name evidence="8" type="ordered locus">Acav_2036</name>
</gene>
<proteinExistence type="predicted"/>
<dbReference type="SMART" id="SM00382">
    <property type="entry name" value="AAA"/>
    <property type="match status" value="1"/>
</dbReference>
<dbReference type="OrthoDB" id="9776369at2"/>
<evidence type="ECO:0000256" key="6">
    <source>
        <dbReference type="ARBA" id="ARBA00022840"/>
    </source>
</evidence>
<keyword evidence="3" id="KW-0762">Sugar transport</keyword>